<dbReference type="Proteomes" id="UP000235598">
    <property type="component" value="Unassembled WGS sequence"/>
</dbReference>
<feature type="transmembrane region" description="Helical" evidence="1">
    <location>
        <begin position="7"/>
        <end position="25"/>
    </location>
</feature>
<feature type="transmembrane region" description="Helical" evidence="1">
    <location>
        <begin position="92"/>
        <end position="109"/>
    </location>
</feature>
<dbReference type="EMBL" id="PNHK01000002">
    <property type="protein sequence ID" value="PMD05602.1"/>
    <property type="molecule type" value="Genomic_DNA"/>
</dbReference>
<dbReference type="Proteomes" id="UP000809290">
    <property type="component" value="Unassembled WGS sequence"/>
</dbReference>
<evidence type="ECO:0000313" key="2">
    <source>
        <dbReference type="EMBL" id="MBM7816933.1"/>
    </source>
</evidence>
<keyword evidence="1" id="KW-0812">Transmembrane</keyword>
<sequence length="116" mass="12907">MLFIYTVLQYAVCAVIFVWSIVTALRNRHASPPLVLTTAGLLLLLIVQFIIGIAMWSTQSGTDPILFFGYALTAIAVVLASGYWAFAELSKWGPLVLVVSSFTAFIMVFRMDQIWQ</sequence>
<evidence type="ECO:0000313" key="5">
    <source>
        <dbReference type="Proteomes" id="UP000809290"/>
    </source>
</evidence>
<comment type="caution">
    <text evidence="3">The sequence shown here is derived from an EMBL/GenBank/DDBJ whole genome shotgun (WGS) entry which is preliminary data.</text>
</comment>
<evidence type="ECO:0000313" key="3">
    <source>
        <dbReference type="EMBL" id="PMD05602.1"/>
    </source>
</evidence>
<reference evidence="2 5" key="2">
    <citation type="submission" date="2021-01" db="EMBL/GenBank/DDBJ databases">
        <title>Sequencing the genomes of 1000 actinobacteria strains.</title>
        <authorList>
            <person name="Klenk H.-P."/>
        </authorList>
    </citation>
    <scope>NUCLEOTIDE SEQUENCE [LARGE SCALE GENOMIC DNA]</scope>
    <source>
        <strain evidence="2 5">DSM 13657</strain>
    </source>
</reference>
<gene>
    <name evidence="3" type="ORF">CJ199_06230</name>
    <name evidence="2" type="ORF">JOE56_001627</name>
</gene>
<feature type="transmembrane region" description="Helical" evidence="1">
    <location>
        <begin position="31"/>
        <end position="53"/>
    </location>
</feature>
<dbReference type="OrthoDB" id="5197832at2"/>
<dbReference type="AlphaFoldDB" id="A0A2N6VN75"/>
<protein>
    <submittedName>
        <fullName evidence="2">CDP-diglyceride synthetase</fullName>
    </submittedName>
</protein>
<keyword evidence="5" id="KW-1185">Reference proteome</keyword>
<proteinExistence type="predicted"/>
<accession>A0A2N6VN75</accession>
<dbReference type="RefSeq" id="WP_102238623.1">
    <property type="nucleotide sequence ID" value="NZ_JAFBCP010000001.1"/>
</dbReference>
<reference evidence="3 4" key="1">
    <citation type="submission" date="2017-09" db="EMBL/GenBank/DDBJ databases">
        <title>Bacterial strain isolated from the female urinary microbiota.</title>
        <authorList>
            <person name="Thomas-White K."/>
            <person name="Kumar N."/>
            <person name="Forster S."/>
            <person name="Putonti C."/>
            <person name="Lawley T."/>
            <person name="Wolfe A.J."/>
        </authorList>
    </citation>
    <scope>NUCLEOTIDE SEQUENCE [LARGE SCALE GENOMIC DNA]</scope>
    <source>
        <strain evidence="3 4">UMB1301</strain>
    </source>
</reference>
<organism evidence="3 4">
    <name type="scientific">Brevibacterium paucivorans</name>
    <dbReference type="NCBI Taxonomy" id="170994"/>
    <lineage>
        <taxon>Bacteria</taxon>
        <taxon>Bacillati</taxon>
        <taxon>Actinomycetota</taxon>
        <taxon>Actinomycetes</taxon>
        <taxon>Micrococcales</taxon>
        <taxon>Brevibacteriaceae</taxon>
        <taxon>Brevibacterium</taxon>
    </lineage>
</organism>
<keyword evidence="1" id="KW-1133">Transmembrane helix</keyword>
<evidence type="ECO:0000256" key="1">
    <source>
        <dbReference type="SAM" id="Phobius"/>
    </source>
</evidence>
<evidence type="ECO:0000313" key="4">
    <source>
        <dbReference type="Proteomes" id="UP000235598"/>
    </source>
</evidence>
<name>A0A2N6VN75_9MICO</name>
<dbReference type="EMBL" id="JAFBCP010000001">
    <property type="protein sequence ID" value="MBM7816933.1"/>
    <property type="molecule type" value="Genomic_DNA"/>
</dbReference>
<keyword evidence="1" id="KW-0472">Membrane</keyword>
<feature type="transmembrane region" description="Helical" evidence="1">
    <location>
        <begin position="65"/>
        <end position="86"/>
    </location>
</feature>